<dbReference type="EMBL" id="JAIVFP010000003">
    <property type="protein sequence ID" value="MCI4685035.1"/>
    <property type="molecule type" value="Genomic_DNA"/>
</dbReference>
<dbReference type="PANTHER" id="PTHR46663:SF4">
    <property type="entry name" value="DIGUANYLATE CYCLASE DGCT-RELATED"/>
    <property type="match status" value="1"/>
</dbReference>
<dbReference type="InterPro" id="IPR029787">
    <property type="entry name" value="Nucleotide_cyclase"/>
</dbReference>
<accession>A0ABS9ZCT4</accession>
<name>A0ABS9ZCT4_9HYPH</name>
<keyword evidence="4" id="KW-0808">Transferase</keyword>
<dbReference type="EC" id="2.7.7.65" evidence="4"/>
<dbReference type="PROSITE" id="PS50887">
    <property type="entry name" value="GGDEF"/>
    <property type="match status" value="1"/>
</dbReference>
<dbReference type="Pfam" id="PF13426">
    <property type="entry name" value="PAS_9"/>
    <property type="match status" value="1"/>
</dbReference>
<keyword evidence="4" id="KW-0548">Nucleotidyltransferase</keyword>
<dbReference type="Gene3D" id="3.30.450.20">
    <property type="entry name" value="PAS domain"/>
    <property type="match status" value="1"/>
</dbReference>
<dbReference type="SUPFAM" id="SSF55073">
    <property type="entry name" value="Nucleotide cyclase"/>
    <property type="match status" value="1"/>
</dbReference>
<protein>
    <submittedName>
        <fullName evidence="4">Diguanylate cyclase</fullName>
        <ecNumber evidence="4">2.7.7.65</ecNumber>
    </submittedName>
</protein>
<dbReference type="InterPro" id="IPR000160">
    <property type="entry name" value="GGDEF_dom"/>
</dbReference>
<dbReference type="NCBIfam" id="TIGR00254">
    <property type="entry name" value="GGDEF"/>
    <property type="match status" value="1"/>
</dbReference>
<dbReference type="InterPro" id="IPR043128">
    <property type="entry name" value="Rev_trsase/Diguanyl_cyclase"/>
</dbReference>
<dbReference type="Proteomes" id="UP001139104">
    <property type="component" value="Unassembled WGS sequence"/>
</dbReference>
<evidence type="ECO:0000259" key="1">
    <source>
        <dbReference type="PROSITE" id="PS50112"/>
    </source>
</evidence>
<dbReference type="InterPro" id="IPR000014">
    <property type="entry name" value="PAS"/>
</dbReference>
<dbReference type="Pfam" id="PF00990">
    <property type="entry name" value="GGDEF"/>
    <property type="match status" value="1"/>
</dbReference>
<dbReference type="GO" id="GO:0052621">
    <property type="term" value="F:diguanylate cyclase activity"/>
    <property type="evidence" value="ECO:0007669"/>
    <property type="project" value="UniProtKB-EC"/>
</dbReference>
<dbReference type="InterPro" id="IPR035965">
    <property type="entry name" value="PAS-like_dom_sf"/>
</dbReference>
<proteinExistence type="predicted"/>
<feature type="domain" description="PAC" evidence="2">
    <location>
        <begin position="109"/>
        <end position="162"/>
    </location>
</feature>
<sequence>MVARQDAPQPEVVSMRKALVNSELLLEHHLTPTFVLDPQGRIIAWNRACESLTGLKAADVVGTRDHWRGFYTEASPCLADLILQDRTEGASEFYAVVANDNNDANRGAIAAENWFVMPITGGRLYLAIEAVAIRGANGKLVGVLETIRDLSAIKAAEAKFRGLTGVDALTGVANRRTFDDVLSTEWRRAIRSGAALSLLMIDIDCFKLFNESVGHPRSDECLRIVAETVANAALQAGDFPARYGGEEFALILPSTDKAGAASIAENIRAAVEGIGMLHPISSAGPYVTVSIGTATVAPTATDRVEKLICFADIALFRAKESGGNQFCAFDDSPSCNVARSQPTAGIEIAKIDSDASASCRAGAPEARLHA</sequence>
<feature type="domain" description="PAS" evidence="1">
    <location>
        <begin position="25"/>
        <end position="62"/>
    </location>
</feature>
<reference evidence="4" key="1">
    <citation type="journal article" date="2022" name="ISME J.">
        <title>Identification of active gaseous-alkane degraders at natural gas seeps.</title>
        <authorList>
            <person name="Farhan Ul Haque M."/>
            <person name="Hernandez M."/>
            <person name="Crombie A.T."/>
            <person name="Murrell J.C."/>
        </authorList>
    </citation>
    <scope>NUCLEOTIDE SEQUENCE</scope>
    <source>
        <strain evidence="4">PC2</strain>
    </source>
</reference>
<dbReference type="InterPro" id="IPR052163">
    <property type="entry name" value="DGC-Regulatory_Protein"/>
</dbReference>
<evidence type="ECO:0000313" key="5">
    <source>
        <dbReference type="Proteomes" id="UP001139104"/>
    </source>
</evidence>
<evidence type="ECO:0000313" key="4">
    <source>
        <dbReference type="EMBL" id="MCI4685035.1"/>
    </source>
</evidence>
<dbReference type="RefSeq" id="WP_243069061.1">
    <property type="nucleotide sequence ID" value="NZ_JAIVFP010000003.1"/>
</dbReference>
<dbReference type="PANTHER" id="PTHR46663">
    <property type="entry name" value="DIGUANYLATE CYCLASE DGCT-RELATED"/>
    <property type="match status" value="1"/>
</dbReference>
<dbReference type="SUPFAM" id="SSF55785">
    <property type="entry name" value="PYP-like sensor domain (PAS domain)"/>
    <property type="match status" value="1"/>
</dbReference>
<keyword evidence="5" id="KW-1185">Reference proteome</keyword>
<dbReference type="PROSITE" id="PS50113">
    <property type="entry name" value="PAC"/>
    <property type="match status" value="1"/>
</dbReference>
<dbReference type="PROSITE" id="PS50112">
    <property type="entry name" value="PAS"/>
    <property type="match status" value="1"/>
</dbReference>
<dbReference type="NCBIfam" id="TIGR00229">
    <property type="entry name" value="sensory_box"/>
    <property type="match status" value="1"/>
</dbReference>
<dbReference type="Gene3D" id="3.30.70.270">
    <property type="match status" value="1"/>
</dbReference>
<dbReference type="InterPro" id="IPR000700">
    <property type="entry name" value="PAS-assoc_C"/>
</dbReference>
<gene>
    <name evidence="4" type="ORF">K2U94_20120</name>
</gene>
<dbReference type="CDD" id="cd00130">
    <property type="entry name" value="PAS"/>
    <property type="match status" value="1"/>
</dbReference>
<dbReference type="CDD" id="cd01949">
    <property type="entry name" value="GGDEF"/>
    <property type="match status" value="1"/>
</dbReference>
<feature type="domain" description="GGDEF" evidence="3">
    <location>
        <begin position="194"/>
        <end position="331"/>
    </location>
</feature>
<evidence type="ECO:0000259" key="2">
    <source>
        <dbReference type="PROSITE" id="PS50113"/>
    </source>
</evidence>
<organism evidence="4 5">
    <name type="scientific">Candidatus Rhodoblastus alkanivorans</name>
    <dbReference type="NCBI Taxonomy" id="2954117"/>
    <lineage>
        <taxon>Bacteria</taxon>
        <taxon>Pseudomonadati</taxon>
        <taxon>Pseudomonadota</taxon>
        <taxon>Alphaproteobacteria</taxon>
        <taxon>Hyphomicrobiales</taxon>
        <taxon>Rhodoblastaceae</taxon>
        <taxon>Rhodoblastus</taxon>
    </lineage>
</organism>
<comment type="caution">
    <text evidence="4">The sequence shown here is derived from an EMBL/GenBank/DDBJ whole genome shotgun (WGS) entry which is preliminary data.</text>
</comment>
<evidence type="ECO:0000259" key="3">
    <source>
        <dbReference type="PROSITE" id="PS50887"/>
    </source>
</evidence>
<dbReference type="SMART" id="SM00267">
    <property type="entry name" value="GGDEF"/>
    <property type="match status" value="1"/>
</dbReference>